<evidence type="ECO:0000256" key="1">
    <source>
        <dbReference type="SAM" id="SignalP"/>
    </source>
</evidence>
<dbReference type="Pfam" id="PF00722">
    <property type="entry name" value="Glyco_hydro_16"/>
    <property type="match status" value="1"/>
</dbReference>
<organism evidence="3 4">
    <name type="scientific">Podospora aff. communis PSN243</name>
    <dbReference type="NCBI Taxonomy" id="3040156"/>
    <lineage>
        <taxon>Eukaryota</taxon>
        <taxon>Fungi</taxon>
        <taxon>Dikarya</taxon>
        <taxon>Ascomycota</taxon>
        <taxon>Pezizomycotina</taxon>
        <taxon>Sordariomycetes</taxon>
        <taxon>Sordariomycetidae</taxon>
        <taxon>Sordariales</taxon>
        <taxon>Podosporaceae</taxon>
        <taxon>Podospora</taxon>
    </lineage>
</organism>
<dbReference type="PANTHER" id="PTHR38121:SF4">
    <property type="entry name" value="GH16 DOMAIN-CONTAINING PROTEIN-RELATED"/>
    <property type="match status" value="1"/>
</dbReference>
<reference evidence="3" key="1">
    <citation type="journal article" date="2023" name="Mol. Phylogenet. Evol.">
        <title>Genome-scale phylogeny and comparative genomics of the fungal order Sordariales.</title>
        <authorList>
            <person name="Hensen N."/>
            <person name="Bonometti L."/>
            <person name="Westerberg I."/>
            <person name="Brannstrom I.O."/>
            <person name="Guillou S."/>
            <person name="Cros-Aarteil S."/>
            <person name="Calhoun S."/>
            <person name="Haridas S."/>
            <person name="Kuo A."/>
            <person name="Mondo S."/>
            <person name="Pangilinan J."/>
            <person name="Riley R."/>
            <person name="LaButti K."/>
            <person name="Andreopoulos B."/>
            <person name="Lipzen A."/>
            <person name="Chen C."/>
            <person name="Yan M."/>
            <person name="Daum C."/>
            <person name="Ng V."/>
            <person name="Clum A."/>
            <person name="Steindorff A."/>
            <person name="Ohm R.A."/>
            <person name="Martin F."/>
            <person name="Silar P."/>
            <person name="Natvig D.O."/>
            <person name="Lalanne C."/>
            <person name="Gautier V."/>
            <person name="Ament-Velasquez S.L."/>
            <person name="Kruys A."/>
            <person name="Hutchinson M.I."/>
            <person name="Powell A.J."/>
            <person name="Barry K."/>
            <person name="Miller A.N."/>
            <person name="Grigoriev I.V."/>
            <person name="Debuchy R."/>
            <person name="Gladieux P."/>
            <person name="Hiltunen Thoren M."/>
            <person name="Johannesson H."/>
        </authorList>
    </citation>
    <scope>NUCLEOTIDE SEQUENCE</scope>
    <source>
        <strain evidence="3">PSN243</strain>
    </source>
</reference>
<keyword evidence="4" id="KW-1185">Reference proteome</keyword>
<dbReference type="PROSITE" id="PS51762">
    <property type="entry name" value="GH16_2"/>
    <property type="match status" value="1"/>
</dbReference>
<comment type="caution">
    <text evidence="3">The sequence shown here is derived from an EMBL/GenBank/DDBJ whole genome shotgun (WGS) entry which is preliminary data.</text>
</comment>
<reference evidence="3" key="2">
    <citation type="submission" date="2023-05" db="EMBL/GenBank/DDBJ databases">
        <authorList>
            <consortium name="Lawrence Berkeley National Laboratory"/>
            <person name="Steindorff A."/>
            <person name="Hensen N."/>
            <person name="Bonometti L."/>
            <person name="Westerberg I."/>
            <person name="Brannstrom I.O."/>
            <person name="Guillou S."/>
            <person name="Cros-Aarteil S."/>
            <person name="Calhoun S."/>
            <person name="Haridas S."/>
            <person name="Kuo A."/>
            <person name="Mondo S."/>
            <person name="Pangilinan J."/>
            <person name="Riley R."/>
            <person name="Labutti K."/>
            <person name="Andreopoulos B."/>
            <person name="Lipzen A."/>
            <person name="Chen C."/>
            <person name="Yanf M."/>
            <person name="Daum C."/>
            <person name="Ng V."/>
            <person name="Clum A."/>
            <person name="Ohm R."/>
            <person name="Martin F."/>
            <person name="Silar P."/>
            <person name="Natvig D."/>
            <person name="Lalanne C."/>
            <person name="Gautier V."/>
            <person name="Ament-Velasquez S.L."/>
            <person name="Kruys A."/>
            <person name="Hutchinson M.I."/>
            <person name="Powell A.J."/>
            <person name="Barry K."/>
            <person name="Miller A.N."/>
            <person name="Grigoriev I.V."/>
            <person name="Debuchy R."/>
            <person name="Gladieux P."/>
            <person name="Thoren M.H."/>
            <person name="Johannesson H."/>
        </authorList>
    </citation>
    <scope>NUCLEOTIDE SEQUENCE</scope>
    <source>
        <strain evidence="3">PSN243</strain>
    </source>
</reference>
<evidence type="ECO:0000313" key="4">
    <source>
        <dbReference type="Proteomes" id="UP001321760"/>
    </source>
</evidence>
<feature type="chain" id="PRO_5043317230" evidence="1">
    <location>
        <begin position="25"/>
        <end position="384"/>
    </location>
</feature>
<name>A0AAV9H9V3_9PEZI</name>
<evidence type="ECO:0000259" key="2">
    <source>
        <dbReference type="PROSITE" id="PS51762"/>
    </source>
</evidence>
<gene>
    <name evidence="3" type="ORF">QBC34DRAFT_14584</name>
</gene>
<feature type="signal peptide" evidence="1">
    <location>
        <begin position="1"/>
        <end position="24"/>
    </location>
</feature>
<evidence type="ECO:0000313" key="3">
    <source>
        <dbReference type="EMBL" id="KAK4456298.1"/>
    </source>
</evidence>
<accession>A0AAV9H9V3</accession>
<dbReference type="AlphaFoldDB" id="A0AAV9H9V3"/>
<dbReference type="EMBL" id="MU865913">
    <property type="protein sequence ID" value="KAK4456298.1"/>
    <property type="molecule type" value="Genomic_DNA"/>
</dbReference>
<dbReference type="InterPro" id="IPR013320">
    <property type="entry name" value="ConA-like_dom_sf"/>
</dbReference>
<dbReference type="GO" id="GO:0005975">
    <property type="term" value="P:carbohydrate metabolic process"/>
    <property type="evidence" value="ECO:0007669"/>
    <property type="project" value="InterPro"/>
</dbReference>
<protein>
    <submittedName>
        <fullName evidence="3">Concanavalin A-like lectin/glucanase domain-containing protein</fullName>
    </submittedName>
</protein>
<dbReference type="SUPFAM" id="SSF49899">
    <property type="entry name" value="Concanavalin A-like lectins/glucanases"/>
    <property type="match status" value="1"/>
</dbReference>
<dbReference type="PANTHER" id="PTHR38121">
    <property type="entry name" value="GH16 DOMAIN-CONTAINING PROTEIN"/>
    <property type="match status" value="1"/>
</dbReference>
<dbReference type="CDD" id="cd00413">
    <property type="entry name" value="Glyco_hydrolase_16"/>
    <property type="match status" value="1"/>
</dbReference>
<feature type="domain" description="GH16" evidence="2">
    <location>
        <begin position="59"/>
        <end position="310"/>
    </location>
</feature>
<dbReference type="GO" id="GO:0004553">
    <property type="term" value="F:hydrolase activity, hydrolyzing O-glycosyl compounds"/>
    <property type="evidence" value="ECO:0007669"/>
    <property type="project" value="InterPro"/>
</dbReference>
<dbReference type="Proteomes" id="UP001321760">
    <property type="component" value="Unassembled WGS sequence"/>
</dbReference>
<dbReference type="InterPro" id="IPR000757">
    <property type="entry name" value="Beta-glucanase-like"/>
</dbReference>
<dbReference type="Gene3D" id="2.60.120.200">
    <property type="match status" value="1"/>
</dbReference>
<keyword evidence="1" id="KW-0732">Signal</keyword>
<proteinExistence type="predicted"/>
<sequence length="384" mass="42976">MWLPTTASSLILLIFAGAPPVAAAGPPLTDHGSCGCYLTNGTESRFFSHHYYFDFRSQAQYAGVPPALDNAENSGAAPRTSKYFTSAPFSNAWIVSNWDNSARQRKDATVRMHMSPNNIYIEANNDKGKKPETWLTLRTQRMENFQTAAELESMYTNKFVSVRMLARTIGAPGAISALFTYRHSNNLKEVQESDVEVRTKDPDDIIHYTNQPAYTDDGETDPLATTNITLPDGLKWTDWAVHRLDWTPERSTWFINGKQVAQNAYQTPRDDSKVTLNVWSDGGKWSGNMSVTDAAYLQIQWFEMVFNTTDPNFKQHSHRRRGGSGLLEGRADAPEVCKAVCSIDETPNQGQPVMLWNNAAVRVVGRSVLAGWIPVLLSGIFVWR</sequence>